<dbReference type="InterPro" id="IPR005559">
    <property type="entry name" value="CG-1_dom"/>
</dbReference>
<evidence type="ECO:0000259" key="5">
    <source>
        <dbReference type="PROSITE" id="PS51437"/>
    </source>
</evidence>
<keyword evidence="3" id="KW-0539">Nucleus</keyword>
<organism evidence="6 7">
    <name type="scientific">Capsaspora owczarzaki (strain ATCC 30864)</name>
    <dbReference type="NCBI Taxonomy" id="595528"/>
    <lineage>
        <taxon>Eukaryota</taxon>
        <taxon>Filasterea</taxon>
        <taxon>Capsaspora</taxon>
    </lineage>
</organism>
<evidence type="ECO:0000256" key="4">
    <source>
        <dbReference type="SAM" id="MobiDB-lite"/>
    </source>
</evidence>
<feature type="region of interest" description="Disordered" evidence="4">
    <location>
        <begin position="538"/>
        <end position="577"/>
    </location>
</feature>
<feature type="region of interest" description="Disordered" evidence="4">
    <location>
        <begin position="1066"/>
        <end position="1097"/>
    </location>
</feature>
<dbReference type="PANTHER" id="PTHR23335">
    <property type="entry name" value="CALMODULIN-BINDING TRANSCRIPTION ACTIVATOR CAMTA"/>
    <property type="match status" value="1"/>
</dbReference>
<dbReference type="Pfam" id="PF00612">
    <property type="entry name" value="IQ"/>
    <property type="match status" value="1"/>
</dbReference>
<dbReference type="Pfam" id="PF03859">
    <property type="entry name" value="CG-1"/>
    <property type="match status" value="1"/>
</dbReference>
<dbReference type="Gene3D" id="1.25.40.20">
    <property type="entry name" value="Ankyrin repeat-containing domain"/>
    <property type="match status" value="1"/>
</dbReference>
<dbReference type="SUPFAM" id="SSF52540">
    <property type="entry name" value="P-loop containing nucleoside triphosphate hydrolases"/>
    <property type="match status" value="1"/>
</dbReference>
<dbReference type="EMBL" id="KE346360">
    <property type="protein sequence ID" value="KJE89243.1"/>
    <property type="molecule type" value="Genomic_DNA"/>
</dbReference>
<protein>
    <recommendedName>
        <fullName evidence="5">CG-1 domain-containing protein</fullName>
    </recommendedName>
</protein>
<feature type="compositionally biased region" description="Polar residues" evidence="4">
    <location>
        <begin position="242"/>
        <end position="256"/>
    </location>
</feature>
<dbReference type="InParanoid" id="A0A0D2WJ45"/>
<evidence type="ECO:0000256" key="3">
    <source>
        <dbReference type="ARBA" id="ARBA00023242"/>
    </source>
</evidence>
<reference evidence="7" key="1">
    <citation type="submission" date="2011-02" db="EMBL/GenBank/DDBJ databases">
        <title>The Genome Sequence of Capsaspora owczarzaki ATCC 30864.</title>
        <authorList>
            <person name="Russ C."/>
            <person name="Cuomo C."/>
            <person name="Burger G."/>
            <person name="Gray M.W."/>
            <person name="Holland P.W.H."/>
            <person name="King N."/>
            <person name="Lang F.B.F."/>
            <person name="Roger A.J."/>
            <person name="Ruiz-Trillo I."/>
            <person name="Young S.K."/>
            <person name="Zeng Q."/>
            <person name="Gargeya S."/>
            <person name="Alvarado L."/>
            <person name="Berlin A."/>
            <person name="Chapman S.B."/>
            <person name="Chen Z."/>
            <person name="Freedman E."/>
            <person name="Gellesch M."/>
            <person name="Goldberg J."/>
            <person name="Griggs A."/>
            <person name="Gujja S."/>
            <person name="Heilman E."/>
            <person name="Heiman D."/>
            <person name="Howarth C."/>
            <person name="Mehta T."/>
            <person name="Neiman D."/>
            <person name="Pearson M."/>
            <person name="Roberts A."/>
            <person name="Saif S."/>
            <person name="Shea T."/>
            <person name="Shenoy N."/>
            <person name="Sisk P."/>
            <person name="Stolte C."/>
            <person name="Sykes S."/>
            <person name="White J."/>
            <person name="Yandava C."/>
            <person name="Haas B."/>
            <person name="Nusbaum C."/>
            <person name="Birren B."/>
        </authorList>
    </citation>
    <scope>NUCLEOTIDE SEQUENCE</scope>
    <source>
        <strain evidence="7">ATCC 30864</strain>
    </source>
</reference>
<dbReference type="InterPro" id="IPR002110">
    <property type="entry name" value="Ankyrin_rpt"/>
</dbReference>
<dbReference type="GO" id="GO:0003690">
    <property type="term" value="F:double-stranded DNA binding"/>
    <property type="evidence" value="ECO:0007669"/>
    <property type="project" value="TreeGrafter"/>
</dbReference>
<dbReference type="GO" id="GO:0003712">
    <property type="term" value="F:transcription coregulator activity"/>
    <property type="evidence" value="ECO:0007669"/>
    <property type="project" value="TreeGrafter"/>
</dbReference>
<dbReference type="GO" id="GO:0005634">
    <property type="term" value="C:nucleus"/>
    <property type="evidence" value="ECO:0007669"/>
    <property type="project" value="UniProtKB-SubCell"/>
</dbReference>
<dbReference type="PANTHER" id="PTHR23335:SF1">
    <property type="entry name" value="CALMODULIN-BINDING TRANSCRIPTION ACTIVATOR, ISOFORM F"/>
    <property type="match status" value="1"/>
</dbReference>
<dbReference type="SMART" id="SM00015">
    <property type="entry name" value="IQ"/>
    <property type="match status" value="4"/>
</dbReference>
<dbReference type="Pfam" id="PF12796">
    <property type="entry name" value="Ank_2"/>
    <property type="match status" value="1"/>
</dbReference>
<dbReference type="eggNOG" id="KOG0520">
    <property type="taxonomic scope" value="Eukaryota"/>
</dbReference>
<gene>
    <name evidence="6" type="ORF">CAOG_000755</name>
</gene>
<accession>A0A0D2WJ45</accession>
<feature type="compositionally biased region" description="Pro residues" evidence="4">
    <location>
        <begin position="28"/>
        <end position="38"/>
    </location>
</feature>
<evidence type="ECO:0000256" key="1">
    <source>
        <dbReference type="ARBA" id="ARBA00004123"/>
    </source>
</evidence>
<dbReference type="InterPro" id="IPR027417">
    <property type="entry name" value="P-loop_NTPase"/>
</dbReference>
<sequence>MATGPPPGAAAAGSPASFLASRGAIPIPLAPMPPPPPAAAAAAAAGPAAATNERDSTQQHDDAIPASLRAALRLNLVLSNHVAWKLTPEHAAVYLLTYARMMHHASVGPSGSAVLEVPFPVHGTTMILNRGLDSQFRKDEYAWQLRKGSKHVRENHMTIKIDGREFVKVSYARLESNPYFYRRVFWLVSMPKLVLVHYVDDRLAASTQPPLELQQALQHDSTSTGRSHPPRQQQQQQQQQQHGPHQHTSSATTTPLMGSTVPIAPWPSTLPFGSPSGVSTAAASPAALAFSASTLRIADFSPEWAVCGESTKFLIVAPWIVASIRRWSCRLGSAEYPAEMLYPGILRVYIPAITNPGILPLSVVLEGGLASPPVFVPFRPSSGSVNGVGAIATSTTATSPNTSILEATIPGESFVAGQTPPFVNNLTNTQPIFVDERATRLKIIRRLDLLASELSQRANQAHAETANRSLGGTLPLAPIVSTDLETMLECPLPRFEERLLATMARLFAIDQVYQAASLAERESNSLMAGLASVRNAELRDDDDASAHGGDDDSDDGDGMDDEEEADAAAAAASLQLQQDGSSESASNFLFSSFGVLEEGLQPLLDTHGPGPAFEGSALATATTAHSHASDARAASDTLLETPRSLSHATSNTSISESSVPRTRHDSFVEGSSVNNTSLTYDDAGMTLLHYLAALGTSEIVNVVLYWKSAIRDRATIESLLWRSLDVMSTDARMRTPLFWACALGHTTTVRALLEYDSRQLRVSDAWGKLPIDVAFEHGRQDVVDVLNEYTRRVDNGQSQFPAEVFRDRPENLLADRVWADLQASQSEQILERDFRDMTLKDRDCLDLFRAATIIQTAFRDYQNHQREQRMAQAAMLIQNAFRRHKHHSQFRNTVNAAVRIQNVYRAYRQHSQFKQTRSAALTIQRQFRERTERRRMRAAASQDVARQMVHAAHRSAALDGVMAISNDPFHTFGYDLGNSVTTLPQAALSDENMSNPFGLMLGSPASFSTHAQQPLTRRRSSLRGADFGIPDFASPGVLASAQHSISNGSHLSTPAFHATPSAAPAGFPFSLSPPQAKSQQASGASPSFLQSTTSPALQQQHYADGAHGLYSSSQPEPGATAAGADFLVASPAAPLANTANANDSNASSSLMGLLYDLDSIVDEQHPFHGL</sequence>
<feature type="domain" description="CG-1" evidence="5">
    <location>
        <begin position="74"/>
        <end position="207"/>
    </location>
</feature>
<feature type="compositionally biased region" description="Low complexity" evidence="4">
    <location>
        <begin position="232"/>
        <end position="241"/>
    </location>
</feature>
<dbReference type="AlphaFoldDB" id="A0A0D2WJ45"/>
<dbReference type="SMART" id="SM01076">
    <property type="entry name" value="CG-1"/>
    <property type="match status" value="1"/>
</dbReference>
<feature type="region of interest" description="Disordered" evidence="4">
    <location>
        <begin position="214"/>
        <end position="256"/>
    </location>
</feature>
<name>A0A0D2WJ45_CAPO3</name>
<dbReference type="PROSITE" id="PS50096">
    <property type="entry name" value="IQ"/>
    <property type="match status" value="2"/>
</dbReference>
<dbReference type="GO" id="GO:0006357">
    <property type="term" value="P:regulation of transcription by RNA polymerase II"/>
    <property type="evidence" value="ECO:0007669"/>
    <property type="project" value="TreeGrafter"/>
</dbReference>
<feature type="compositionally biased region" description="Polar residues" evidence="4">
    <location>
        <begin position="214"/>
        <end position="226"/>
    </location>
</feature>
<dbReference type="SUPFAM" id="SSF48403">
    <property type="entry name" value="Ankyrin repeat"/>
    <property type="match status" value="1"/>
</dbReference>
<feature type="compositionally biased region" description="Polar residues" evidence="4">
    <location>
        <begin position="643"/>
        <end position="660"/>
    </location>
</feature>
<evidence type="ECO:0000313" key="7">
    <source>
        <dbReference type="Proteomes" id="UP000008743"/>
    </source>
</evidence>
<dbReference type="InterPro" id="IPR036770">
    <property type="entry name" value="Ankyrin_rpt-contain_sf"/>
</dbReference>
<dbReference type="Gene3D" id="1.20.5.190">
    <property type="match status" value="2"/>
</dbReference>
<evidence type="ECO:0000313" key="6">
    <source>
        <dbReference type="EMBL" id="KJE89243.1"/>
    </source>
</evidence>
<keyword evidence="2" id="KW-0804">Transcription</keyword>
<feature type="compositionally biased region" description="Polar residues" evidence="4">
    <location>
        <begin position="1072"/>
        <end position="1097"/>
    </location>
</feature>
<dbReference type="Proteomes" id="UP000008743">
    <property type="component" value="Unassembled WGS sequence"/>
</dbReference>
<keyword evidence="7" id="KW-1185">Reference proteome</keyword>
<feature type="compositionally biased region" description="Low complexity" evidence="4">
    <location>
        <begin position="39"/>
        <end position="50"/>
    </location>
</feature>
<comment type="subcellular location">
    <subcellularLocation>
        <location evidence="1">Nucleus</location>
    </subcellularLocation>
</comment>
<dbReference type="PROSITE" id="PS51437">
    <property type="entry name" value="CG_1"/>
    <property type="match status" value="1"/>
</dbReference>
<feature type="region of interest" description="Disordered" evidence="4">
    <location>
        <begin position="641"/>
        <end position="668"/>
    </location>
</feature>
<feature type="compositionally biased region" description="Acidic residues" evidence="4">
    <location>
        <begin position="551"/>
        <end position="566"/>
    </location>
</feature>
<dbReference type="InterPro" id="IPR000048">
    <property type="entry name" value="IQ_motif_EF-hand-BS"/>
</dbReference>
<feature type="region of interest" description="Disordered" evidence="4">
    <location>
        <begin position="28"/>
        <end position="60"/>
    </location>
</feature>
<dbReference type="OrthoDB" id="407555at2759"/>
<proteinExistence type="predicted"/>
<dbReference type="InterPro" id="IPR013783">
    <property type="entry name" value="Ig-like_fold"/>
</dbReference>
<evidence type="ECO:0000256" key="2">
    <source>
        <dbReference type="ARBA" id="ARBA00023163"/>
    </source>
</evidence>
<dbReference type="Gene3D" id="2.60.40.10">
    <property type="entry name" value="Immunoglobulins"/>
    <property type="match status" value="1"/>
</dbReference>